<organism evidence="2 3">
    <name type="scientific">Eumeta variegata</name>
    <name type="common">Bagworm moth</name>
    <name type="synonym">Eumeta japonica</name>
    <dbReference type="NCBI Taxonomy" id="151549"/>
    <lineage>
        <taxon>Eukaryota</taxon>
        <taxon>Metazoa</taxon>
        <taxon>Ecdysozoa</taxon>
        <taxon>Arthropoda</taxon>
        <taxon>Hexapoda</taxon>
        <taxon>Insecta</taxon>
        <taxon>Pterygota</taxon>
        <taxon>Neoptera</taxon>
        <taxon>Endopterygota</taxon>
        <taxon>Lepidoptera</taxon>
        <taxon>Glossata</taxon>
        <taxon>Ditrysia</taxon>
        <taxon>Tineoidea</taxon>
        <taxon>Psychidae</taxon>
        <taxon>Oiketicinae</taxon>
        <taxon>Eumeta</taxon>
    </lineage>
</organism>
<accession>A0A4C1YDJ8</accession>
<gene>
    <name evidence="2" type="ORF">EVAR_7084_1</name>
</gene>
<name>A0A4C1YDJ8_EUMVA</name>
<dbReference type="Pfam" id="PF15868">
    <property type="entry name" value="MBF2"/>
    <property type="match status" value="1"/>
</dbReference>
<dbReference type="Proteomes" id="UP000299102">
    <property type="component" value="Unassembled WGS sequence"/>
</dbReference>
<proteinExistence type="predicted"/>
<reference evidence="2 3" key="1">
    <citation type="journal article" date="2019" name="Commun. Biol.">
        <title>The bagworm genome reveals a unique fibroin gene that provides high tensile strength.</title>
        <authorList>
            <person name="Kono N."/>
            <person name="Nakamura H."/>
            <person name="Ohtoshi R."/>
            <person name="Tomita M."/>
            <person name="Numata K."/>
            <person name="Arakawa K."/>
        </authorList>
    </citation>
    <scope>NUCLEOTIDE SEQUENCE [LARGE SCALE GENOMIC DNA]</scope>
</reference>
<protein>
    <recommendedName>
        <fullName evidence="4">Salivary secreted peptide</fullName>
    </recommendedName>
</protein>
<dbReference type="AlphaFoldDB" id="A0A4C1YDJ8"/>
<dbReference type="OrthoDB" id="7021379at2759"/>
<evidence type="ECO:0000256" key="1">
    <source>
        <dbReference type="SAM" id="SignalP"/>
    </source>
</evidence>
<dbReference type="EMBL" id="BGZK01001145">
    <property type="protein sequence ID" value="GBP72425.1"/>
    <property type="molecule type" value="Genomic_DNA"/>
</dbReference>
<feature type="chain" id="PRO_5020023243" description="Salivary secreted peptide" evidence="1">
    <location>
        <begin position="19"/>
        <end position="113"/>
    </location>
</feature>
<keyword evidence="1" id="KW-0732">Signal</keyword>
<evidence type="ECO:0008006" key="4">
    <source>
        <dbReference type="Google" id="ProtNLM"/>
    </source>
</evidence>
<sequence length="113" mass="12499">MKLTPCILLLTCIVAVKSFDNYVGISAGKVLIHSSNERAPAIAFNKSVKLFFYTIPAVPATFGRVIQGIQVYDLTKSAATSRIVYGGLGYNHVTIRFESDYGRPVNYNVFIYI</sequence>
<evidence type="ECO:0000313" key="2">
    <source>
        <dbReference type="EMBL" id="GBP72425.1"/>
    </source>
</evidence>
<feature type="signal peptide" evidence="1">
    <location>
        <begin position="1"/>
        <end position="18"/>
    </location>
</feature>
<comment type="caution">
    <text evidence="2">The sequence shown here is derived from an EMBL/GenBank/DDBJ whole genome shotgun (WGS) entry which is preliminary data.</text>
</comment>
<evidence type="ECO:0000313" key="3">
    <source>
        <dbReference type="Proteomes" id="UP000299102"/>
    </source>
</evidence>
<keyword evidence="3" id="KW-1185">Reference proteome</keyword>
<dbReference type="InterPro" id="IPR031734">
    <property type="entry name" value="MBF2"/>
</dbReference>